<dbReference type="AlphaFoldDB" id="A0A317JQ78"/>
<evidence type="ECO:0000256" key="1">
    <source>
        <dbReference type="SAM" id="MobiDB-lite"/>
    </source>
</evidence>
<dbReference type="Proteomes" id="UP000246104">
    <property type="component" value="Unassembled WGS sequence"/>
</dbReference>
<comment type="caution">
    <text evidence="2">The sequence shown here is derived from an EMBL/GenBank/DDBJ whole genome shotgun (WGS) entry which is preliminary data.</text>
</comment>
<dbReference type="EMBL" id="PSRQ01000031">
    <property type="protein sequence ID" value="PWU23518.1"/>
    <property type="molecule type" value="Genomic_DNA"/>
</dbReference>
<evidence type="ECO:0000313" key="3">
    <source>
        <dbReference type="Proteomes" id="UP000246104"/>
    </source>
</evidence>
<reference evidence="2 3" key="1">
    <citation type="submission" date="2018-02" db="EMBL/GenBank/DDBJ databases">
        <title>Genomic Reconstructions from Amazon Rainforest and Pasture Soil Reveal Novel Insights into the Physiology of Candidate Phyla in Tropical Sites.</title>
        <authorList>
            <person name="Kroeger M.E."/>
            <person name="Delmont T."/>
            <person name="Eren A.M."/>
            <person name="Guo J."/>
            <person name="Meyer K.M."/>
            <person name="Khan K."/>
            <person name="Rodrigues J.L.M."/>
            <person name="Bohannan B.J.M."/>
            <person name="Tringe S."/>
            <person name="Borges C.D."/>
            <person name="Tiedje J."/>
            <person name="Tsai S.M."/>
            <person name="Nusslein K."/>
        </authorList>
    </citation>
    <scope>NUCLEOTIDE SEQUENCE [LARGE SCALE GENOMIC DNA]</scope>
    <source>
        <strain evidence="2">Amazon FNV 2010 28 9</strain>
    </source>
</reference>
<proteinExistence type="predicted"/>
<gene>
    <name evidence="2" type="ORF">C5B42_02605</name>
</gene>
<organism evidence="2 3">
    <name type="scientific">Candidatus Cerribacteria bacterium 'Amazon FNV 2010 28 9'</name>
    <dbReference type="NCBI Taxonomy" id="2081795"/>
    <lineage>
        <taxon>Bacteria</taxon>
        <taxon>Candidatus Cerribacteria</taxon>
    </lineage>
</organism>
<feature type="compositionally biased region" description="Acidic residues" evidence="1">
    <location>
        <begin position="10"/>
        <end position="22"/>
    </location>
</feature>
<sequence length="70" mass="7986">MPHELPSNVEGEEVPIDGDEELFDKIEGRTGKKPKRKKKTGEFPPRNPIEEDNVVLTGFGTFTVRKNFRC</sequence>
<feature type="region of interest" description="Disordered" evidence="1">
    <location>
        <begin position="1"/>
        <end position="49"/>
    </location>
</feature>
<accession>A0A317JQ78</accession>
<name>A0A317JQ78_9BACT</name>
<evidence type="ECO:0000313" key="2">
    <source>
        <dbReference type="EMBL" id="PWU23518.1"/>
    </source>
</evidence>
<protein>
    <submittedName>
        <fullName evidence="2">Uncharacterized protein</fullName>
    </submittedName>
</protein>